<dbReference type="SUPFAM" id="SSF52490">
    <property type="entry name" value="Tubulin nucleotide-binding domain-like"/>
    <property type="match status" value="1"/>
</dbReference>
<dbReference type="InterPro" id="IPR019605">
    <property type="entry name" value="Misato_II_tubulin-like"/>
</dbReference>
<dbReference type="EMBL" id="VLTN01000040">
    <property type="protein sequence ID" value="KAA0149698.1"/>
    <property type="molecule type" value="Genomic_DNA"/>
</dbReference>
<protein>
    <recommendedName>
        <fullName evidence="2">Misato Segment II tubulin-like domain-containing protein</fullName>
    </recommendedName>
</protein>
<feature type="compositionally biased region" description="Low complexity" evidence="1">
    <location>
        <begin position="508"/>
        <end position="519"/>
    </location>
</feature>
<accession>A0A5A8CA58</accession>
<evidence type="ECO:0000256" key="1">
    <source>
        <dbReference type="SAM" id="MobiDB-lite"/>
    </source>
</evidence>
<dbReference type="GO" id="GO:0005737">
    <property type="term" value="C:cytoplasm"/>
    <property type="evidence" value="ECO:0007669"/>
    <property type="project" value="TreeGrafter"/>
</dbReference>
<keyword evidence="4" id="KW-1185">Reference proteome</keyword>
<dbReference type="Proteomes" id="UP000323011">
    <property type="component" value="Unassembled WGS sequence"/>
</dbReference>
<feature type="region of interest" description="Disordered" evidence="1">
    <location>
        <begin position="508"/>
        <end position="545"/>
    </location>
</feature>
<sequence>MASRREILTFQCGPFSNGIGAHFWNSQDELCGGAFAHSDDEPWIDNGPMYMETAKGMVPRAVFFDSRGAIELLGSVTHRGRGAAAGAEAFAPTSSRAAWGGPVAVSARPATRLHDYQRDLLDQDDRAAAEQAAMEAAFAEAEASADGGGGGAAAAAAAAASAGWAGHGAGFASAPEREEAPEPEADDRDYGLDATARGWGDWCKAPLHRRSTVELRGADAGGFGGSAEVGLALASGGAGAEWEDAEAVEDAIRWQLEAADSPQGMIVLCDADGGWGGVGAAVASYLSEECPGAAVLAIPVLGPWRHGGPVGAAAAEAARLSGATVSGMAAAEHASQAAAARRCNVALTWSRLAERSTAVAPLSVQAYVQAAVAAGGAGSQLCWPHWRADPASSYHASAALGHALDLLTTPLRTAGSPSASLRGASLATVPGRMRLGELCAVAAGSAAGAGTSTYLCAGLTLPLPDPFSDPASLAASVTPIAPAPHATAGPWALPLVWPDQPGRVLADGARASARAAGSHAGDGAGGAPLPEGSSPPGEAQWAAADAARAAAEAAGAPLGLLLVSRGHRPPRGAAGEAAAAAAGHAAAGLSTGERGRAVAAPPSVGDWADRWLAESRCSSARHCLWSTPLPVPIPHPRRVFDGDSWTLDGAVSAESRHASERFRRSLRPSTAAATGTRAAPGGKGGAAAAGWERGWDVLRASEASASGTRVQHGSAPETLAAMLRLGAGAEASPSLRWAAASLASPDRRVMHRVLGDDSASAAGVGGGAPDDWRSLAEALSGAADSLGGE</sequence>
<reference evidence="3 4" key="1">
    <citation type="submission" date="2019-07" db="EMBL/GenBank/DDBJ databases">
        <title>Genomes of Cafeteria roenbergensis.</title>
        <authorList>
            <person name="Fischer M.G."/>
            <person name="Hackl T."/>
            <person name="Roman M."/>
        </authorList>
    </citation>
    <scope>NUCLEOTIDE SEQUENCE [LARGE SCALE GENOMIC DNA]</scope>
    <source>
        <strain evidence="3 4">BVI</strain>
    </source>
</reference>
<evidence type="ECO:0000313" key="4">
    <source>
        <dbReference type="Proteomes" id="UP000323011"/>
    </source>
</evidence>
<gene>
    <name evidence="3" type="ORF">FNF29_05709</name>
</gene>
<dbReference type="AlphaFoldDB" id="A0A5A8CA58"/>
<comment type="caution">
    <text evidence="3">The sequence shown here is derived from an EMBL/GenBank/DDBJ whole genome shotgun (WGS) entry which is preliminary data.</text>
</comment>
<dbReference type="PANTHER" id="PTHR13391:SF0">
    <property type="entry name" value="PROTEIN MISATO HOMOLOG 1"/>
    <property type="match status" value="1"/>
</dbReference>
<dbReference type="Pfam" id="PF10644">
    <property type="entry name" value="Misat_Tub_SegII"/>
    <property type="match status" value="1"/>
</dbReference>
<feature type="compositionally biased region" description="Low complexity" evidence="1">
    <location>
        <begin position="670"/>
        <end position="680"/>
    </location>
</feature>
<dbReference type="InterPro" id="IPR036525">
    <property type="entry name" value="Tubulin/FtsZ_GTPase_sf"/>
</dbReference>
<evidence type="ECO:0000259" key="2">
    <source>
        <dbReference type="Pfam" id="PF10644"/>
    </source>
</evidence>
<feature type="region of interest" description="Disordered" evidence="1">
    <location>
        <begin position="653"/>
        <end position="688"/>
    </location>
</feature>
<dbReference type="PANTHER" id="PTHR13391">
    <property type="entry name" value="MITOCHONDRIAL DISTRIBUTION REGULATOR MISATO"/>
    <property type="match status" value="1"/>
</dbReference>
<evidence type="ECO:0000313" key="3">
    <source>
        <dbReference type="EMBL" id="KAA0149698.1"/>
    </source>
</evidence>
<feature type="compositionally biased region" description="Basic and acidic residues" evidence="1">
    <location>
        <begin position="654"/>
        <end position="663"/>
    </location>
</feature>
<proteinExistence type="predicted"/>
<name>A0A5A8CA58_CAFRO</name>
<organism evidence="3 4">
    <name type="scientific">Cafeteria roenbergensis</name>
    <name type="common">Marine flagellate</name>
    <dbReference type="NCBI Taxonomy" id="33653"/>
    <lineage>
        <taxon>Eukaryota</taxon>
        <taxon>Sar</taxon>
        <taxon>Stramenopiles</taxon>
        <taxon>Bigyra</taxon>
        <taxon>Opalozoa</taxon>
        <taxon>Bicosoecida</taxon>
        <taxon>Cafeteriaceae</taxon>
        <taxon>Cafeteria</taxon>
    </lineage>
</organism>
<feature type="region of interest" description="Disordered" evidence="1">
    <location>
        <begin position="167"/>
        <end position="192"/>
    </location>
</feature>
<feature type="domain" description="Misato Segment II tubulin-like" evidence="2">
    <location>
        <begin position="5"/>
        <end position="120"/>
    </location>
</feature>
<dbReference type="InterPro" id="IPR049942">
    <property type="entry name" value="DML1/Misato"/>
</dbReference>
<dbReference type="GO" id="GO:0007005">
    <property type="term" value="P:mitochondrion organization"/>
    <property type="evidence" value="ECO:0007669"/>
    <property type="project" value="InterPro"/>
</dbReference>
<dbReference type="Gene3D" id="3.40.50.1440">
    <property type="entry name" value="Tubulin/FtsZ, GTPase domain"/>
    <property type="match status" value="1"/>
</dbReference>